<dbReference type="PANTHER" id="PTHR13593:SF140">
    <property type="entry name" value="PLC-LIKE PHOSPHODIESTERASE"/>
    <property type="match status" value="1"/>
</dbReference>
<dbReference type="PANTHER" id="PTHR13593">
    <property type="match status" value="1"/>
</dbReference>
<keyword evidence="1" id="KW-0812">Transmembrane</keyword>
<keyword evidence="1" id="KW-0472">Membrane</keyword>
<dbReference type="GO" id="GO:0006629">
    <property type="term" value="P:lipid metabolic process"/>
    <property type="evidence" value="ECO:0007669"/>
    <property type="project" value="InterPro"/>
</dbReference>
<dbReference type="Proteomes" id="UP000824088">
    <property type="component" value="Unassembled WGS sequence"/>
</dbReference>
<comment type="caution">
    <text evidence="2">The sequence shown here is derived from an EMBL/GenBank/DDBJ whole genome shotgun (WGS) entry which is preliminary data.</text>
</comment>
<dbReference type="EMBL" id="DVMN01000125">
    <property type="protein sequence ID" value="HIU21924.1"/>
    <property type="molecule type" value="Genomic_DNA"/>
</dbReference>
<dbReference type="AlphaFoldDB" id="A0A9D1L1X6"/>
<dbReference type="InterPro" id="IPR051057">
    <property type="entry name" value="PI-PLC_domain"/>
</dbReference>
<reference evidence="2" key="2">
    <citation type="journal article" date="2021" name="PeerJ">
        <title>Extensive microbial diversity within the chicken gut microbiome revealed by metagenomics and culture.</title>
        <authorList>
            <person name="Gilroy R."/>
            <person name="Ravi A."/>
            <person name="Getino M."/>
            <person name="Pursley I."/>
            <person name="Horton D.L."/>
            <person name="Alikhan N.F."/>
            <person name="Baker D."/>
            <person name="Gharbi K."/>
            <person name="Hall N."/>
            <person name="Watson M."/>
            <person name="Adriaenssens E.M."/>
            <person name="Foster-Nyarko E."/>
            <person name="Jarju S."/>
            <person name="Secka A."/>
            <person name="Antonio M."/>
            <person name="Oren A."/>
            <person name="Chaudhuri R.R."/>
            <person name="La Ragione R."/>
            <person name="Hildebrand F."/>
            <person name="Pallen M.J."/>
        </authorList>
    </citation>
    <scope>NUCLEOTIDE SEQUENCE</scope>
    <source>
        <strain evidence="2">1063</strain>
    </source>
</reference>
<evidence type="ECO:0008006" key="4">
    <source>
        <dbReference type="Google" id="ProtNLM"/>
    </source>
</evidence>
<dbReference type="SUPFAM" id="SSF51695">
    <property type="entry name" value="PLC-like phosphodiesterases"/>
    <property type="match status" value="1"/>
</dbReference>
<dbReference type="GO" id="GO:0008081">
    <property type="term" value="F:phosphoric diester hydrolase activity"/>
    <property type="evidence" value="ECO:0007669"/>
    <property type="project" value="InterPro"/>
</dbReference>
<evidence type="ECO:0000313" key="3">
    <source>
        <dbReference type="Proteomes" id="UP000824088"/>
    </source>
</evidence>
<dbReference type="Gene3D" id="3.20.20.190">
    <property type="entry name" value="Phosphatidylinositol (PI) phosphodiesterase"/>
    <property type="match status" value="1"/>
</dbReference>
<accession>A0A9D1L1X6</accession>
<proteinExistence type="predicted"/>
<name>A0A9D1L1X6_9FIRM</name>
<reference evidence="2" key="1">
    <citation type="submission" date="2020-10" db="EMBL/GenBank/DDBJ databases">
        <authorList>
            <person name="Gilroy R."/>
        </authorList>
    </citation>
    <scope>NUCLEOTIDE SEQUENCE</scope>
    <source>
        <strain evidence="2">1063</strain>
    </source>
</reference>
<protein>
    <recommendedName>
        <fullName evidence="4">Phosphatidylinositol-specific phospholipase C X domain-containing protein</fullName>
    </recommendedName>
</protein>
<evidence type="ECO:0000313" key="2">
    <source>
        <dbReference type="EMBL" id="HIU21924.1"/>
    </source>
</evidence>
<gene>
    <name evidence="2" type="ORF">IAD51_06850</name>
</gene>
<evidence type="ECO:0000256" key="1">
    <source>
        <dbReference type="SAM" id="Phobius"/>
    </source>
</evidence>
<keyword evidence="1" id="KW-1133">Transmembrane helix</keyword>
<sequence>MREDFEGTRVVTVSAEERAAVTARLKRRRTARILCGVLIPVVVLTVFFAVMLNVRTLGVGTGNTDGAYGTVLADIEGITEANPRIIDIAMLGAHDANSFSVSADNSIDNKPGSDMLKSVFPITSGFQYRVAVTQVVSPYQLLMQGARMLHFKYTYYDGEWFATHNILGREFALDVLDVLKFLDEHPGEVVILFLQSTYFGENQSLDSFHDWLATVEYNGKTIYDFVHYDEVNVFGSEFSGGVTIDDLTYNDVTQNGTSAGVVLMDRREYEIPEGETEESDFSACFFDIDANASHEWHNRMGTDVLADDIQRYAMEISVTRLYRWKLRVNQAQATVSVATVGDVFRDIGAWSLVKFAEKHNVALLDNENFDMWLKAMPVFQVDFANSDCGDFNNRVNAKIRARNEEIVRILLSEGTTYENLYG</sequence>
<feature type="transmembrane region" description="Helical" evidence="1">
    <location>
        <begin position="33"/>
        <end position="54"/>
    </location>
</feature>
<organism evidence="2 3">
    <name type="scientific">Candidatus Limadaptatus stercorigallinarum</name>
    <dbReference type="NCBI Taxonomy" id="2840845"/>
    <lineage>
        <taxon>Bacteria</taxon>
        <taxon>Bacillati</taxon>
        <taxon>Bacillota</taxon>
        <taxon>Clostridia</taxon>
        <taxon>Eubacteriales</taxon>
        <taxon>Candidatus Limadaptatus</taxon>
    </lineage>
</organism>
<dbReference type="InterPro" id="IPR017946">
    <property type="entry name" value="PLC-like_Pdiesterase_TIM-brl"/>
</dbReference>